<protein>
    <submittedName>
        <fullName evidence="13">Galactokinase</fullName>
        <ecNumber evidence="13">2.7.1.6</ecNumber>
    </submittedName>
</protein>
<dbReference type="GO" id="GO:0004496">
    <property type="term" value="F:mevalonate kinase activity"/>
    <property type="evidence" value="ECO:0007669"/>
    <property type="project" value="InterPro"/>
</dbReference>
<dbReference type="SUPFAM" id="SSF54211">
    <property type="entry name" value="Ribosomal protein S5 domain 2-like"/>
    <property type="match status" value="1"/>
</dbReference>
<dbReference type="InterPro" id="IPR036554">
    <property type="entry name" value="GHMP_kinase_C_sf"/>
</dbReference>
<dbReference type="EC" id="2.7.1.6" evidence="13"/>
<evidence type="ECO:0000256" key="2">
    <source>
        <dbReference type="ARBA" id="ARBA00022516"/>
    </source>
</evidence>
<evidence type="ECO:0000256" key="6">
    <source>
        <dbReference type="ARBA" id="ARBA00022840"/>
    </source>
</evidence>
<dbReference type="UniPathway" id="UPA00057">
    <property type="reaction ID" value="UER00098"/>
</dbReference>
<keyword evidence="7" id="KW-0460">Magnesium</keyword>
<dbReference type="Proteomes" id="UP000196573">
    <property type="component" value="Unassembled WGS sequence"/>
</dbReference>
<keyword evidence="3 13" id="KW-0808">Transferase</keyword>
<dbReference type="PRINTS" id="PR00959">
    <property type="entry name" value="MEVGALKINASE"/>
</dbReference>
<gene>
    <name evidence="13" type="primary">galK_1</name>
    <name evidence="13" type="ORF">EHSB41UT_01459</name>
</gene>
<dbReference type="Pfam" id="PF08544">
    <property type="entry name" value="GHMP_kinases_C"/>
    <property type="match status" value="1"/>
</dbReference>
<evidence type="ECO:0000256" key="4">
    <source>
        <dbReference type="ARBA" id="ARBA00022741"/>
    </source>
</evidence>
<evidence type="ECO:0000259" key="11">
    <source>
        <dbReference type="Pfam" id="PF08544"/>
    </source>
</evidence>
<dbReference type="RefSeq" id="WP_207626588.1">
    <property type="nucleotide sequence ID" value="NZ_FWPT01000003.1"/>
</dbReference>
<evidence type="ECO:0000256" key="9">
    <source>
        <dbReference type="ARBA" id="ARBA00029438"/>
    </source>
</evidence>
<evidence type="ECO:0000256" key="5">
    <source>
        <dbReference type="ARBA" id="ARBA00022777"/>
    </source>
</evidence>
<dbReference type="InterPro" id="IPR006205">
    <property type="entry name" value="Mev_gal_kin"/>
</dbReference>
<dbReference type="AlphaFoldDB" id="A0A1X7AI18"/>
<name>A0A1X7AI18_9GAMM</name>
<accession>A0A1X7AI18</accession>
<dbReference type="InterPro" id="IPR014721">
    <property type="entry name" value="Ribsml_uS5_D2-typ_fold_subgr"/>
</dbReference>
<dbReference type="GO" id="GO:0004335">
    <property type="term" value="F:galactokinase activity"/>
    <property type="evidence" value="ECO:0007669"/>
    <property type="project" value="UniProtKB-EC"/>
</dbReference>
<reference evidence="13 14" key="1">
    <citation type="submission" date="2017-03" db="EMBL/GenBank/DDBJ databases">
        <authorList>
            <person name="Afonso C.L."/>
            <person name="Miller P.J."/>
            <person name="Scott M.A."/>
            <person name="Spackman E."/>
            <person name="Goraichik I."/>
            <person name="Dimitrov K.M."/>
            <person name="Suarez D.L."/>
            <person name="Swayne D.E."/>
        </authorList>
    </citation>
    <scope>NUCLEOTIDE SEQUENCE [LARGE SCALE GENOMIC DNA]</scope>
    <source>
        <strain evidence="13">SB41UT1</strain>
    </source>
</reference>
<proteinExistence type="predicted"/>
<dbReference type="InterPro" id="IPR006204">
    <property type="entry name" value="GHMP_kinase_N_dom"/>
</dbReference>
<keyword evidence="5 13" id="KW-0418">Kinase</keyword>
<feature type="domain" description="GHMP kinase N-terminal" evidence="10">
    <location>
        <begin position="79"/>
        <end position="159"/>
    </location>
</feature>
<evidence type="ECO:0000256" key="3">
    <source>
        <dbReference type="ARBA" id="ARBA00022679"/>
    </source>
</evidence>
<dbReference type="InterPro" id="IPR013750">
    <property type="entry name" value="GHMP_kinase_C_dom"/>
</dbReference>
<evidence type="ECO:0000259" key="10">
    <source>
        <dbReference type="Pfam" id="PF00288"/>
    </source>
</evidence>
<dbReference type="GO" id="GO:0019287">
    <property type="term" value="P:isopentenyl diphosphate biosynthetic process, mevalonate pathway"/>
    <property type="evidence" value="ECO:0007669"/>
    <property type="project" value="UniProtKB-UniPathway"/>
</dbReference>
<keyword evidence="6" id="KW-0067">ATP-binding</keyword>
<dbReference type="EMBL" id="FWPT01000003">
    <property type="protein sequence ID" value="SMA42595.1"/>
    <property type="molecule type" value="Genomic_DNA"/>
</dbReference>
<dbReference type="InterPro" id="IPR020568">
    <property type="entry name" value="Ribosomal_Su5_D2-typ_SF"/>
</dbReference>
<evidence type="ECO:0000313" key="13">
    <source>
        <dbReference type="EMBL" id="SMA42595.1"/>
    </source>
</evidence>
<keyword evidence="2" id="KW-0444">Lipid biosynthesis</keyword>
<feature type="domain" description="Galactokinase N-terminal" evidence="12">
    <location>
        <begin position="7"/>
        <end position="43"/>
    </location>
</feature>
<feature type="domain" description="GHMP kinase C-terminal" evidence="11">
    <location>
        <begin position="225"/>
        <end position="288"/>
    </location>
</feature>
<dbReference type="GO" id="GO:0005524">
    <property type="term" value="F:ATP binding"/>
    <property type="evidence" value="ECO:0007669"/>
    <property type="project" value="UniProtKB-KW"/>
</dbReference>
<evidence type="ECO:0000256" key="8">
    <source>
        <dbReference type="ARBA" id="ARBA00023098"/>
    </source>
</evidence>
<dbReference type="PANTHER" id="PTHR43290:SF2">
    <property type="entry name" value="MEVALONATE KINASE"/>
    <property type="match status" value="1"/>
</dbReference>
<comment type="pathway">
    <text evidence="9">Isoprenoid biosynthesis; isopentenyl diphosphate biosynthesis via mevalonate pathway; isopentenyl diphosphate from (R)-mevalonate: step 1/3.</text>
</comment>
<evidence type="ECO:0000259" key="12">
    <source>
        <dbReference type="Pfam" id="PF10509"/>
    </source>
</evidence>
<evidence type="ECO:0000313" key="14">
    <source>
        <dbReference type="Proteomes" id="UP000196573"/>
    </source>
</evidence>
<dbReference type="SUPFAM" id="SSF55060">
    <property type="entry name" value="GHMP Kinase, C-terminal domain"/>
    <property type="match status" value="1"/>
</dbReference>
<dbReference type="NCBIfam" id="TIGR00549">
    <property type="entry name" value="mevalon_kin"/>
    <property type="match status" value="1"/>
</dbReference>
<dbReference type="PROSITE" id="PS51257">
    <property type="entry name" value="PROKAR_LIPOPROTEIN"/>
    <property type="match status" value="1"/>
</dbReference>
<keyword evidence="1" id="KW-0963">Cytoplasm</keyword>
<evidence type="ECO:0000256" key="7">
    <source>
        <dbReference type="ARBA" id="ARBA00022842"/>
    </source>
</evidence>
<dbReference type="InterPro" id="IPR019539">
    <property type="entry name" value="GalKase_N"/>
</dbReference>
<dbReference type="Gene3D" id="3.30.70.890">
    <property type="entry name" value="GHMP kinase, C-terminal domain"/>
    <property type="match status" value="1"/>
</dbReference>
<evidence type="ECO:0000256" key="1">
    <source>
        <dbReference type="ARBA" id="ARBA00022490"/>
    </source>
</evidence>
<keyword evidence="8" id="KW-0443">Lipid metabolism</keyword>
<keyword evidence="4" id="KW-0547">Nucleotide-binding</keyword>
<dbReference type="GO" id="GO:0005829">
    <property type="term" value="C:cytosol"/>
    <property type="evidence" value="ECO:0007669"/>
    <property type="project" value="TreeGrafter"/>
</dbReference>
<sequence length="321" mass="34892">MNNTVKKVVVSAPGSTMLFGEHAVLYGGAAIACAMEARIRVEVTLRDDREVIIRSVLGDLHAHLDRLPDDPTHRFVLELLNRWRSRLMAGVEITITSDFSHKVGLGSSAALTVAVAAAFRHLCGLPSKPRALLDECLVVVRNVQGSGSGTDLVASIYGGTVLYRPDTRTITPLGEDLPIALYYCGYKTPTPEVVARVREERMMIPALYDHLYRVMNECTQQATGAVRENNLKRLGRCMNVYHGLQDALGVCDKTLADMTYDLRAKGAIGVKISGSGLGDCVVALFDPAQFEGSNAIPELEGFERLPVTVSKCGVYVESDPE</sequence>
<keyword evidence="14" id="KW-1185">Reference proteome</keyword>
<dbReference type="Pfam" id="PF00288">
    <property type="entry name" value="GHMP_kinases_N"/>
    <property type="match status" value="1"/>
</dbReference>
<dbReference type="Pfam" id="PF10509">
    <property type="entry name" value="GalKase_gal_bdg"/>
    <property type="match status" value="1"/>
</dbReference>
<dbReference type="PANTHER" id="PTHR43290">
    <property type="entry name" value="MEVALONATE KINASE"/>
    <property type="match status" value="1"/>
</dbReference>
<dbReference type="Gene3D" id="3.30.230.10">
    <property type="match status" value="1"/>
</dbReference>
<organism evidence="13 14">
    <name type="scientific">Parendozoicomonas haliclonae</name>
    <dbReference type="NCBI Taxonomy" id="1960125"/>
    <lineage>
        <taxon>Bacteria</taxon>
        <taxon>Pseudomonadati</taxon>
        <taxon>Pseudomonadota</taxon>
        <taxon>Gammaproteobacteria</taxon>
        <taxon>Oceanospirillales</taxon>
        <taxon>Endozoicomonadaceae</taxon>
        <taxon>Parendozoicomonas</taxon>
    </lineage>
</organism>